<dbReference type="PANTHER" id="PTHR30244:SF36">
    <property type="entry name" value="3-OXO-GLUCOSE-6-PHOSPHATE:GLUTAMATE AMINOTRANSFERASE"/>
    <property type="match status" value="1"/>
</dbReference>
<dbReference type="InterPro" id="IPR015424">
    <property type="entry name" value="PyrdxlP-dep_Trfase"/>
</dbReference>
<dbReference type="GO" id="GO:0000271">
    <property type="term" value="P:polysaccharide biosynthetic process"/>
    <property type="evidence" value="ECO:0007669"/>
    <property type="project" value="TreeGrafter"/>
</dbReference>
<dbReference type="InterPro" id="IPR015422">
    <property type="entry name" value="PyrdxlP-dep_Trfase_small"/>
</dbReference>
<feature type="active site" description="Proton acceptor" evidence="3">
    <location>
        <position position="186"/>
    </location>
</feature>
<keyword evidence="7" id="KW-1185">Reference proteome</keyword>
<dbReference type="PIRSF" id="PIRSF000390">
    <property type="entry name" value="PLP_StrS"/>
    <property type="match status" value="1"/>
</dbReference>
<comment type="similarity">
    <text evidence="2 5">Belongs to the DegT/DnrJ/EryC1 family.</text>
</comment>
<dbReference type="EC" id="2.6.1.-" evidence="6"/>
<accession>A0AA51N6B5</accession>
<organism evidence="6 7">
    <name type="scientific">Marivirga arenosa</name>
    <dbReference type="NCBI Taxonomy" id="3059076"/>
    <lineage>
        <taxon>Bacteria</taxon>
        <taxon>Pseudomonadati</taxon>
        <taxon>Bacteroidota</taxon>
        <taxon>Cytophagia</taxon>
        <taxon>Cytophagales</taxon>
        <taxon>Marivirgaceae</taxon>
        <taxon>Marivirga</taxon>
    </lineage>
</organism>
<dbReference type="RefSeq" id="WP_308357009.1">
    <property type="nucleotide sequence ID" value="NZ_CP129970.2"/>
</dbReference>
<reference evidence="6" key="1">
    <citation type="submission" date="2023-08" db="EMBL/GenBank/DDBJ databases">
        <title>Comparative genomics and taxonomic characterization of three novel marine species of genus Marivirga.</title>
        <authorList>
            <person name="Muhammad N."/>
            <person name="Kim S.-G."/>
        </authorList>
    </citation>
    <scope>NUCLEOTIDE SEQUENCE [LARGE SCALE GENOMIC DNA]</scope>
    <source>
        <strain evidence="6">ABR2-2</strain>
    </source>
</reference>
<dbReference type="InterPro" id="IPR000653">
    <property type="entry name" value="DegT/StrS_aminotransferase"/>
</dbReference>
<evidence type="ECO:0000256" key="3">
    <source>
        <dbReference type="PIRSR" id="PIRSR000390-1"/>
    </source>
</evidence>
<keyword evidence="1 4" id="KW-0663">Pyridoxal phosphate</keyword>
<dbReference type="Gene3D" id="3.90.1150.10">
    <property type="entry name" value="Aspartate Aminotransferase, domain 1"/>
    <property type="match status" value="1"/>
</dbReference>
<dbReference type="SUPFAM" id="SSF53383">
    <property type="entry name" value="PLP-dependent transferases"/>
    <property type="match status" value="1"/>
</dbReference>
<proteinExistence type="inferred from homology"/>
<dbReference type="Pfam" id="PF01041">
    <property type="entry name" value="DegT_DnrJ_EryC1"/>
    <property type="match status" value="1"/>
</dbReference>
<dbReference type="Gene3D" id="3.40.640.10">
    <property type="entry name" value="Type I PLP-dependent aspartate aminotransferase-like (Major domain)"/>
    <property type="match status" value="1"/>
</dbReference>
<gene>
    <name evidence="6" type="ORF">QYS48_27435</name>
</gene>
<evidence type="ECO:0000313" key="7">
    <source>
        <dbReference type="Proteomes" id="UP001244443"/>
    </source>
</evidence>
<evidence type="ECO:0000256" key="2">
    <source>
        <dbReference type="ARBA" id="ARBA00037999"/>
    </source>
</evidence>
<sequence length="362" mass="40711">MTYDYIPFIKLNNQNQDLMSVLQKVVNKGVFMNGEYHQKFKLAFARYLNVENVILTANCTDSLEIILRSINISPNDEVITAAFSWYSDASVVKIVGAQLVFCDINPAHFMMDFNHLKSLINCNTKAIILPHLFGQVHPETEEIASFCKENGILLIEDCAQAHGASLNEIKAGAFGDIAAFSFYPTKNLGALGDGGAIVTNDQDLAESCYLWANHGQIKRDEHIQLGRNSRMDELQAAILQSKLPDLDAENQKRIEFAKIYQDILRQLNGISLPIHSEGHVYHQFVIKTEKRDSLKSYLKKKGIETQIHYPNAISDMDVFDRSTSCSNATNIADIVLSLPIHPNHTKEEIKYVANAILTYFKT</sequence>
<evidence type="ECO:0000256" key="4">
    <source>
        <dbReference type="PIRSR" id="PIRSR000390-2"/>
    </source>
</evidence>
<dbReference type="AlphaFoldDB" id="A0AA51N6B5"/>
<evidence type="ECO:0000313" key="6">
    <source>
        <dbReference type="EMBL" id="WMN06999.1"/>
    </source>
</evidence>
<evidence type="ECO:0000256" key="1">
    <source>
        <dbReference type="ARBA" id="ARBA00022898"/>
    </source>
</evidence>
<evidence type="ECO:0000256" key="5">
    <source>
        <dbReference type="RuleBase" id="RU004508"/>
    </source>
</evidence>
<name>A0AA51N6B5_9BACT</name>
<protein>
    <submittedName>
        <fullName evidence="6">DegT/DnrJ/EryC1/StrS family aminotransferase</fullName>
        <ecNumber evidence="6">2.6.1.-</ecNumber>
    </submittedName>
</protein>
<dbReference type="CDD" id="cd00616">
    <property type="entry name" value="AHBA_syn"/>
    <property type="match status" value="1"/>
</dbReference>
<dbReference type="GO" id="GO:0030170">
    <property type="term" value="F:pyridoxal phosphate binding"/>
    <property type="evidence" value="ECO:0007669"/>
    <property type="project" value="TreeGrafter"/>
</dbReference>
<feature type="modified residue" description="N6-(pyridoxal phosphate)lysine" evidence="4">
    <location>
        <position position="186"/>
    </location>
</feature>
<dbReference type="EMBL" id="CP129970">
    <property type="protein sequence ID" value="WMN06999.1"/>
    <property type="molecule type" value="Genomic_DNA"/>
</dbReference>
<keyword evidence="6" id="KW-0032">Aminotransferase</keyword>
<dbReference type="Proteomes" id="UP001244443">
    <property type="component" value="Chromosome"/>
</dbReference>
<dbReference type="GO" id="GO:0008483">
    <property type="term" value="F:transaminase activity"/>
    <property type="evidence" value="ECO:0007669"/>
    <property type="project" value="UniProtKB-KW"/>
</dbReference>
<dbReference type="PANTHER" id="PTHR30244">
    <property type="entry name" value="TRANSAMINASE"/>
    <property type="match status" value="1"/>
</dbReference>
<keyword evidence="6" id="KW-0808">Transferase</keyword>
<dbReference type="InterPro" id="IPR015421">
    <property type="entry name" value="PyrdxlP-dep_Trfase_major"/>
</dbReference>